<dbReference type="AlphaFoldDB" id="A0A5C6B7B9"/>
<accession>A0A5C6B7B9</accession>
<protein>
    <submittedName>
        <fullName evidence="3">Uncharacterized protein</fullName>
    </submittedName>
</protein>
<feature type="domain" description="DUF403" evidence="1">
    <location>
        <begin position="539"/>
        <end position="853"/>
    </location>
</feature>
<dbReference type="Pfam" id="PF14403">
    <property type="entry name" value="CP_ATPgrasp_2"/>
    <property type="match status" value="1"/>
</dbReference>
<name>A0A5C6B7B9_9BACT</name>
<sequence>MVTVGRESYTICVDGIAGRPSWKWENMTASDVNSSETGDLFRDYVPSRGVYDEYKMDSGEWRPHAKSLVASIRQMGAQEFGKRWKQTQSQIHRGDETRIETRRENELDPLPVILPSSEWQAVANGLRQRARLLNQVLMDVYGPQQLIKSGTLPSQMVFGHSSFLASCQGHLPERGNGNFLKFYAADLARSADGQWWVLADHTEAPTGMGYALENRIAISSMLPDVIQECGVQRLAGFFAEAREALKNTLPENHPRAGNPRVVMLNAGRKSHSYFEDAYMARYLGYEFVEPGDLSVRNGRVMLKTLKGLVDVDVILRHLFSESIDPLEFISNANAGVAGLFRAARSGRVEIANPLGSGLVESPAFMASMPQLCQSFLGEDLLLPAVATWWCGQPLALAYALRHLGELTLRRSSQHRVVHHADGFKPLTQNDLAELVLDNPADFAAQETIDGSTAPVWGARPYPGFVSYRAYLVYSGTSYVVMPGAWARTATVLGPNDASTAIGYRSKDVWIVNEEAPEPRITLIIPSQVGLLQRGGTEIPSRTADNVYWLGRQLERAEALSKLLRSTARRMTGGLRETSEIELPSLLRCLIQLGQLDPAYAIAEMAAELPPIEQTLPTVVFDPANPRSLRSILDGALEIESLIHENISLDTSRLIHRINEHLRLPHRHTPNVADLLATTDELVTELAALSGIFAASMPRSLVWRFYELGHRIEHSQQIISLIESISASPEDPASIMETMLEVTDSLAIYRSRYMARMHFDATLDLLLVDETNPSSLAFQFVQIVDHIEQLPGVLEQATFPLERKLAATLLHSVRIVDAREVAQHTNHEDRLAKLTTEWMDALRQLSDAITQKYLLYIGGVHSFHDVSEK</sequence>
<dbReference type="Proteomes" id="UP000320176">
    <property type="component" value="Unassembled WGS sequence"/>
</dbReference>
<gene>
    <name evidence="3" type="ORF">Pla52n_04740</name>
</gene>
<dbReference type="Gene3D" id="3.40.50.11290">
    <property type="match status" value="1"/>
</dbReference>
<reference evidence="3 4" key="1">
    <citation type="submission" date="2019-02" db="EMBL/GenBank/DDBJ databases">
        <title>Deep-cultivation of Planctomycetes and their phenomic and genomic characterization uncovers novel biology.</title>
        <authorList>
            <person name="Wiegand S."/>
            <person name="Jogler M."/>
            <person name="Boedeker C."/>
            <person name="Pinto D."/>
            <person name="Vollmers J."/>
            <person name="Rivas-Marin E."/>
            <person name="Kohn T."/>
            <person name="Peeters S.H."/>
            <person name="Heuer A."/>
            <person name="Rast P."/>
            <person name="Oberbeckmann S."/>
            <person name="Bunk B."/>
            <person name="Jeske O."/>
            <person name="Meyerdierks A."/>
            <person name="Storesund J.E."/>
            <person name="Kallscheuer N."/>
            <person name="Luecker S."/>
            <person name="Lage O.M."/>
            <person name="Pohl T."/>
            <person name="Merkel B.J."/>
            <person name="Hornburger P."/>
            <person name="Mueller R.-W."/>
            <person name="Bruemmer F."/>
            <person name="Labrenz M."/>
            <person name="Spormann A.M."/>
            <person name="Op Den Camp H."/>
            <person name="Overmann J."/>
            <person name="Amann R."/>
            <person name="Jetten M.S.M."/>
            <person name="Mascher T."/>
            <person name="Medema M.H."/>
            <person name="Devos D.P."/>
            <person name="Kaster A.-K."/>
            <person name="Ovreas L."/>
            <person name="Rohde M."/>
            <person name="Galperin M.Y."/>
            <person name="Jogler C."/>
        </authorList>
    </citation>
    <scope>NUCLEOTIDE SEQUENCE [LARGE SCALE GENOMIC DNA]</scope>
    <source>
        <strain evidence="3 4">Pla52n</strain>
    </source>
</reference>
<dbReference type="PANTHER" id="PTHR34595:SF2">
    <property type="entry name" value="BLR2978 PROTEIN"/>
    <property type="match status" value="1"/>
</dbReference>
<dbReference type="SUPFAM" id="SSF56059">
    <property type="entry name" value="Glutathione synthetase ATP-binding domain-like"/>
    <property type="match status" value="1"/>
</dbReference>
<evidence type="ECO:0000313" key="4">
    <source>
        <dbReference type="Proteomes" id="UP000320176"/>
    </source>
</evidence>
<dbReference type="InterPro" id="IPR051680">
    <property type="entry name" value="ATP-dep_Glu-Cys_Ligase-2"/>
</dbReference>
<dbReference type="EMBL" id="SJPN01000001">
    <property type="protein sequence ID" value="TWU07898.1"/>
    <property type="molecule type" value="Genomic_DNA"/>
</dbReference>
<dbReference type="PANTHER" id="PTHR34595">
    <property type="entry name" value="BLR5612 PROTEIN"/>
    <property type="match status" value="1"/>
</dbReference>
<keyword evidence="4" id="KW-1185">Reference proteome</keyword>
<comment type="caution">
    <text evidence="3">The sequence shown here is derived from an EMBL/GenBank/DDBJ whole genome shotgun (WGS) entry which is preliminary data.</text>
</comment>
<evidence type="ECO:0000259" key="2">
    <source>
        <dbReference type="Pfam" id="PF14403"/>
    </source>
</evidence>
<organism evidence="3 4">
    <name type="scientific">Stieleria varia</name>
    <dbReference type="NCBI Taxonomy" id="2528005"/>
    <lineage>
        <taxon>Bacteria</taxon>
        <taxon>Pseudomonadati</taxon>
        <taxon>Planctomycetota</taxon>
        <taxon>Planctomycetia</taxon>
        <taxon>Pirellulales</taxon>
        <taxon>Pirellulaceae</taxon>
        <taxon>Stieleria</taxon>
    </lineage>
</organism>
<evidence type="ECO:0000313" key="3">
    <source>
        <dbReference type="EMBL" id="TWU07898.1"/>
    </source>
</evidence>
<dbReference type="InterPro" id="IPR007296">
    <property type="entry name" value="DUF403"/>
</dbReference>
<proteinExistence type="predicted"/>
<dbReference type="Pfam" id="PF04168">
    <property type="entry name" value="Alpha-E"/>
    <property type="match status" value="1"/>
</dbReference>
<dbReference type="InterPro" id="IPR025841">
    <property type="entry name" value="CP_ATPgrasp_2"/>
</dbReference>
<evidence type="ECO:0000259" key="1">
    <source>
        <dbReference type="Pfam" id="PF04168"/>
    </source>
</evidence>
<feature type="domain" description="Circularly permuted ATP-grasp type 2" evidence="2">
    <location>
        <begin position="111"/>
        <end position="489"/>
    </location>
</feature>